<evidence type="ECO:0000256" key="4">
    <source>
        <dbReference type="HAMAP-Rule" id="MF_02200"/>
    </source>
</evidence>
<dbReference type="GO" id="GO:0051224">
    <property type="term" value="P:negative regulation of protein transport"/>
    <property type="evidence" value="ECO:0007669"/>
    <property type="project" value="UniProtKB-UniRule"/>
</dbReference>
<dbReference type="HOGENOM" id="CLU_155794_5_0_6"/>
<dbReference type="InterPro" id="IPR005623">
    <property type="entry name" value="Chaperone_NapD_NO3_reduct"/>
</dbReference>
<organism evidence="5 6">
    <name type="scientific">Psychromonas ingrahamii (strain DSM 17664 / CCUG 51855 / 37)</name>
    <dbReference type="NCBI Taxonomy" id="357804"/>
    <lineage>
        <taxon>Bacteria</taxon>
        <taxon>Pseudomonadati</taxon>
        <taxon>Pseudomonadota</taxon>
        <taxon>Gammaproteobacteria</taxon>
        <taxon>Alteromonadales</taxon>
        <taxon>Psychromonadaceae</taxon>
        <taxon>Psychromonas</taxon>
    </lineage>
</organism>
<gene>
    <name evidence="4 5" type="primary">napD</name>
    <name evidence="5" type="ordered locus">Ping_2175</name>
</gene>
<dbReference type="Pfam" id="PF03927">
    <property type="entry name" value="NapD"/>
    <property type="match status" value="1"/>
</dbReference>
<sequence>MKTEELHISSLIVHIRPEKRQEIETSINLLDGAELITMSPIGKAVVVLEAPHQRVIMEAIDTINALDGVLSTGLVYHEFETLESES</sequence>
<dbReference type="HAMAP" id="MF_02200">
    <property type="entry name" value="NapD"/>
    <property type="match status" value="1"/>
</dbReference>
<dbReference type="AlphaFoldDB" id="A1SWQ1"/>
<dbReference type="PANTHER" id="PTHR38603">
    <property type="entry name" value="CHAPERONE NAPD"/>
    <property type="match status" value="1"/>
</dbReference>
<keyword evidence="6" id="KW-1185">Reference proteome</keyword>
<keyword evidence="3 4" id="KW-0143">Chaperone</keyword>
<comment type="function">
    <text evidence="4">Chaperone for NapA, the catalytic subunit of the periplasmic nitrate reductase. It binds directly and specifically to the twin-arginine signal peptide of NapA, preventing premature interaction with the Tat translocase and premature export.</text>
</comment>
<dbReference type="EMBL" id="CP000510">
    <property type="protein sequence ID" value="ABM03916.1"/>
    <property type="molecule type" value="Genomic_DNA"/>
</dbReference>
<dbReference type="STRING" id="357804.Ping_2175"/>
<evidence type="ECO:0000256" key="3">
    <source>
        <dbReference type="ARBA" id="ARBA00023186"/>
    </source>
</evidence>
<dbReference type="Gene3D" id="3.30.70.920">
    <property type="match status" value="1"/>
</dbReference>
<proteinExistence type="inferred from homology"/>
<name>A1SWQ1_PSYIN</name>
<accession>A1SWQ1</accession>
<dbReference type="GO" id="GO:0005737">
    <property type="term" value="C:cytoplasm"/>
    <property type="evidence" value="ECO:0007669"/>
    <property type="project" value="UniProtKB-SubCell"/>
</dbReference>
<keyword evidence="2 4" id="KW-0963">Cytoplasm</keyword>
<comment type="similarity">
    <text evidence="4">Belongs to the NapD family.</text>
</comment>
<dbReference type="Proteomes" id="UP000000639">
    <property type="component" value="Chromosome"/>
</dbReference>
<dbReference type="RefSeq" id="WP_011770476.1">
    <property type="nucleotide sequence ID" value="NC_008709.1"/>
</dbReference>
<dbReference type="OrthoDB" id="5770785at2"/>
<evidence type="ECO:0000313" key="5">
    <source>
        <dbReference type="EMBL" id="ABM03916.1"/>
    </source>
</evidence>
<evidence type="ECO:0000256" key="1">
    <source>
        <dbReference type="ARBA" id="ARBA00004496"/>
    </source>
</evidence>
<comment type="subunit">
    <text evidence="4">Interacts with the cytoplasmic NapA precursor.</text>
</comment>
<dbReference type="KEGG" id="pin:Ping_2175"/>
<evidence type="ECO:0000256" key="2">
    <source>
        <dbReference type="ARBA" id="ARBA00022490"/>
    </source>
</evidence>
<dbReference type="GO" id="GO:0005048">
    <property type="term" value="F:signal sequence binding"/>
    <property type="evidence" value="ECO:0007669"/>
    <property type="project" value="UniProtKB-UniRule"/>
</dbReference>
<reference evidence="5 6" key="1">
    <citation type="submission" date="2007-01" db="EMBL/GenBank/DDBJ databases">
        <title>Complete sequence of Psychromonas ingrahamii 37.</title>
        <authorList>
            <consortium name="US DOE Joint Genome Institute"/>
            <person name="Copeland A."/>
            <person name="Lucas S."/>
            <person name="Lapidus A."/>
            <person name="Barry K."/>
            <person name="Detter J.C."/>
            <person name="Glavina del Rio T."/>
            <person name="Hammon N."/>
            <person name="Israni S."/>
            <person name="Dalin E."/>
            <person name="Tice H."/>
            <person name="Pitluck S."/>
            <person name="Thompson L.S."/>
            <person name="Brettin T."/>
            <person name="Bruce D."/>
            <person name="Han C."/>
            <person name="Tapia R."/>
            <person name="Schmutz J."/>
            <person name="Larimer F."/>
            <person name="Land M."/>
            <person name="Hauser L."/>
            <person name="Kyrpides N."/>
            <person name="Ivanova N."/>
            <person name="Staley J."/>
            <person name="Richardson P."/>
        </authorList>
    </citation>
    <scope>NUCLEOTIDE SEQUENCE [LARGE SCALE GENOMIC DNA]</scope>
    <source>
        <strain evidence="5 6">37</strain>
    </source>
</reference>
<protein>
    <recommendedName>
        <fullName evidence="4">Chaperone NapD</fullName>
    </recommendedName>
    <alternativeName>
        <fullName evidence="4">NapA signal peptide-binding chaperone NapD</fullName>
    </alternativeName>
</protein>
<evidence type="ECO:0000313" key="6">
    <source>
        <dbReference type="Proteomes" id="UP000000639"/>
    </source>
</evidence>
<dbReference type="PANTHER" id="PTHR38603:SF1">
    <property type="entry name" value="CHAPERONE NAPD"/>
    <property type="match status" value="1"/>
</dbReference>
<dbReference type="eggNOG" id="COG3062">
    <property type="taxonomic scope" value="Bacteria"/>
</dbReference>
<comment type="subcellular location">
    <subcellularLocation>
        <location evidence="1 4">Cytoplasm</location>
    </subcellularLocation>
</comment>